<evidence type="ECO:0000256" key="5">
    <source>
        <dbReference type="ARBA" id="ARBA00022533"/>
    </source>
</evidence>
<dbReference type="SMART" id="SM00419">
    <property type="entry name" value="HTH_CRP"/>
    <property type="match status" value="1"/>
</dbReference>
<accession>A0ABS8JLX5</accession>
<dbReference type="InterPro" id="IPR014710">
    <property type="entry name" value="RmlC-like_jellyroll"/>
</dbReference>
<dbReference type="InterPro" id="IPR000595">
    <property type="entry name" value="cNMP-bd_dom"/>
</dbReference>
<keyword evidence="8" id="KW-0843">Virulence</keyword>
<evidence type="ECO:0000256" key="12">
    <source>
        <dbReference type="ARBA" id="ARBA00031697"/>
    </source>
</evidence>
<reference evidence="15" key="1">
    <citation type="submission" date="2021-10" db="EMBL/GenBank/DDBJ databases">
        <authorList>
            <person name="Lyu M."/>
            <person name="Wang X."/>
            <person name="Meng X."/>
            <person name="Xu K."/>
        </authorList>
    </citation>
    <scope>NUCLEOTIDE SEQUENCE</scope>
    <source>
        <strain evidence="15">A6</strain>
    </source>
</reference>
<evidence type="ECO:0000256" key="1">
    <source>
        <dbReference type="ARBA" id="ARBA00004496"/>
    </source>
</evidence>
<dbReference type="SUPFAM" id="SSF51206">
    <property type="entry name" value="cAMP-binding domain-like"/>
    <property type="match status" value="1"/>
</dbReference>
<evidence type="ECO:0000256" key="2">
    <source>
        <dbReference type="ARBA" id="ARBA00011738"/>
    </source>
</evidence>
<keyword evidence="9" id="KW-0238">DNA-binding</keyword>
<dbReference type="SUPFAM" id="SSF46785">
    <property type="entry name" value="Winged helix' DNA-binding domain"/>
    <property type="match status" value="1"/>
</dbReference>
<name>A0ABS8JLX5_9GAMM</name>
<evidence type="ECO:0000256" key="10">
    <source>
        <dbReference type="ARBA" id="ARBA00023159"/>
    </source>
</evidence>
<dbReference type="Pfam" id="PF00027">
    <property type="entry name" value="cNMP_binding"/>
    <property type="match status" value="1"/>
</dbReference>
<evidence type="ECO:0000256" key="6">
    <source>
        <dbReference type="ARBA" id="ARBA00022636"/>
    </source>
</evidence>
<evidence type="ECO:0000256" key="9">
    <source>
        <dbReference type="ARBA" id="ARBA00023125"/>
    </source>
</evidence>
<dbReference type="Gene3D" id="1.10.10.10">
    <property type="entry name" value="Winged helix-like DNA-binding domain superfamily/Winged helix DNA-binding domain"/>
    <property type="match status" value="1"/>
</dbReference>
<evidence type="ECO:0000256" key="3">
    <source>
        <dbReference type="ARBA" id="ARBA00020769"/>
    </source>
</evidence>
<keyword evidence="16" id="KW-1185">Reference proteome</keyword>
<keyword evidence="5" id="KW-0021">Allosteric enzyme</keyword>
<evidence type="ECO:0000256" key="8">
    <source>
        <dbReference type="ARBA" id="ARBA00023026"/>
    </source>
</evidence>
<dbReference type="PROSITE" id="PS51063">
    <property type="entry name" value="HTH_CRP_2"/>
    <property type="match status" value="1"/>
</dbReference>
<protein>
    <recommendedName>
        <fullName evidence="3">CRP-like protein Clp</fullName>
    </recommendedName>
    <alternativeName>
        <fullName evidence="12">Catabolite activation-like protein</fullName>
    </alternativeName>
</protein>
<dbReference type="InterPro" id="IPR012318">
    <property type="entry name" value="HTH_CRP"/>
</dbReference>
<keyword evidence="6" id="KW-0973">c-di-GMP</keyword>
<dbReference type="InterPro" id="IPR036390">
    <property type="entry name" value="WH_DNA-bd_sf"/>
</dbReference>
<dbReference type="Gene3D" id="2.60.120.10">
    <property type="entry name" value="Jelly Rolls"/>
    <property type="match status" value="1"/>
</dbReference>
<feature type="domain" description="Cyclic nucleotide-binding" evidence="13">
    <location>
        <begin position="32"/>
        <end position="77"/>
    </location>
</feature>
<keyword evidence="10" id="KW-0010">Activator</keyword>
<sequence length="234" mass="26410">MSDVIAVRATSDGFPRDAGGGFARRSRILAKGEFLYRPGDALRAIYLVLDGAFKTASTGFDGVERIVGFHLPGEIIGLDGWSELRHRCMAIALADACVCQLSIDQFMWTVLGQKGMREWTRRIIGNCTRNEIEHLEMLGRRQPAARIALFLHELMLRSQHRVEAGACITLPMTREDIACFLSLAPETVSRGFKRLQTMGVISVDHRRIEIRDATKLQSFARSWHQPSMRRRRVA</sequence>
<evidence type="ECO:0000256" key="7">
    <source>
        <dbReference type="ARBA" id="ARBA00023015"/>
    </source>
</evidence>
<keyword evidence="4" id="KW-0678">Repressor</keyword>
<organism evidence="15 16">
    <name type="scientific">Noviluteimonas lactosilytica</name>
    <dbReference type="NCBI Taxonomy" id="2888523"/>
    <lineage>
        <taxon>Bacteria</taxon>
        <taxon>Pseudomonadati</taxon>
        <taxon>Pseudomonadota</taxon>
        <taxon>Gammaproteobacteria</taxon>
        <taxon>Lysobacterales</taxon>
        <taxon>Lysobacteraceae</taxon>
        <taxon>Noviluteimonas</taxon>
    </lineage>
</organism>
<dbReference type="Pfam" id="PF13545">
    <property type="entry name" value="HTH_Crp_2"/>
    <property type="match status" value="1"/>
</dbReference>
<keyword evidence="7" id="KW-0805">Transcription regulation</keyword>
<evidence type="ECO:0000313" key="15">
    <source>
        <dbReference type="EMBL" id="MCC8364625.1"/>
    </source>
</evidence>
<dbReference type="PANTHER" id="PTHR24567:SF75">
    <property type="entry name" value="FUMARATE AND NITRATE REDUCTION REGULATORY PROTEIN"/>
    <property type="match status" value="1"/>
</dbReference>
<evidence type="ECO:0000313" key="16">
    <source>
        <dbReference type="Proteomes" id="UP001165293"/>
    </source>
</evidence>
<dbReference type="PANTHER" id="PTHR24567">
    <property type="entry name" value="CRP FAMILY TRANSCRIPTIONAL REGULATORY PROTEIN"/>
    <property type="match status" value="1"/>
</dbReference>
<dbReference type="InterPro" id="IPR018490">
    <property type="entry name" value="cNMP-bd_dom_sf"/>
</dbReference>
<dbReference type="CDD" id="cd00092">
    <property type="entry name" value="HTH_CRP"/>
    <property type="match status" value="1"/>
</dbReference>
<comment type="caution">
    <text evidence="15">The sequence shown here is derived from an EMBL/GenBank/DDBJ whole genome shotgun (WGS) entry which is preliminary data.</text>
</comment>
<dbReference type="RefSeq" id="WP_230528419.1">
    <property type="nucleotide sequence ID" value="NZ_JAJGAK010000005.1"/>
</dbReference>
<gene>
    <name evidence="15" type="ORF">LK996_16260</name>
</gene>
<evidence type="ECO:0000259" key="14">
    <source>
        <dbReference type="PROSITE" id="PS51063"/>
    </source>
</evidence>
<keyword evidence="11" id="KW-0804">Transcription</keyword>
<dbReference type="EMBL" id="JAJGAK010000005">
    <property type="protein sequence ID" value="MCC8364625.1"/>
    <property type="molecule type" value="Genomic_DNA"/>
</dbReference>
<evidence type="ECO:0000256" key="11">
    <source>
        <dbReference type="ARBA" id="ARBA00023163"/>
    </source>
</evidence>
<dbReference type="InterPro" id="IPR050397">
    <property type="entry name" value="Env_Response_Regulators"/>
</dbReference>
<dbReference type="PRINTS" id="PR00034">
    <property type="entry name" value="HTHCRP"/>
</dbReference>
<evidence type="ECO:0000259" key="13">
    <source>
        <dbReference type="PROSITE" id="PS50042"/>
    </source>
</evidence>
<dbReference type="CDD" id="cd00038">
    <property type="entry name" value="CAP_ED"/>
    <property type="match status" value="1"/>
</dbReference>
<feature type="domain" description="HTH crp-type" evidence="14">
    <location>
        <begin position="141"/>
        <end position="214"/>
    </location>
</feature>
<comment type="subcellular location">
    <subcellularLocation>
        <location evidence="1">Cytoplasm</location>
    </subcellularLocation>
</comment>
<evidence type="ECO:0000256" key="4">
    <source>
        <dbReference type="ARBA" id="ARBA00022491"/>
    </source>
</evidence>
<dbReference type="Proteomes" id="UP001165293">
    <property type="component" value="Unassembled WGS sequence"/>
</dbReference>
<dbReference type="InterPro" id="IPR036388">
    <property type="entry name" value="WH-like_DNA-bd_sf"/>
</dbReference>
<dbReference type="PROSITE" id="PS50042">
    <property type="entry name" value="CNMP_BINDING_3"/>
    <property type="match status" value="1"/>
</dbReference>
<comment type="subunit">
    <text evidence="2">Homodimer.</text>
</comment>
<proteinExistence type="predicted"/>